<keyword evidence="2" id="KW-1185">Reference proteome</keyword>
<gene>
    <name evidence="1" type="ORF">H5410_023462</name>
</gene>
<dbReference type="Proteomes" id="UP000824120">
    <property type="component" value="Chromosome 4"/>
</dbReference>
<accession>A0A9J5ZIB0</accession>
<evidence type="ECO:0000313" key="2">
    <source>
        <dbReference type="Proteomes" id="UP000824120"/>
    </source>
</evidence>
<dbReference type="AlphaFoldDB" id="A0A9J5ZIB0"/>
<protein>
    <submittedName>
        <fullName evidence="1">Uncharacterized protein</fullName>
    </submittedName>
</protein>
<evidence type="ECO:0000313" key="1">
    <source>
        <dbReference type="EMBL" id="KAG5612181.1"/>
    </source>
</evidence>
<reference evidence="1 2" key="1">
    <citation type="submission" date="2020-09" db="EMBL/GenBank/DDBJ databases">
        <title>De no assembly of potato wild relative species, Solanum commersonii.</title>
        <authorList>
            <person name="Cho K."/>
        </authorList>
    </citation>
    <scope>NUCLEOTIDE SEQUENCE [LARGE SCALE GENOMIC DNA]</scope>
    <source>
        <strain evidence="1">LZ3.2</strain>
        <tissue evidence="1">Leaf</tissue>
    </source>
</reference>
<comment type="caution">
    <text evidence="1">The sequence shown here is derived from an EMBL/GenBank/DDBJ whole genome shotgun (WGS) entry which is preliminary data.</text>
</comment>
<dbReference type="EMBL" id="JACXVP010000004">
    <property type="protein sequence ID" value="KAG5612181.1"/>
    <property type="molecule type" value="Genomic_DNA"/>
</dbReference>
<name>A0A9J5ZIB0_SOLCO</name>
<organism evidence="1 2">
    <name type="scientific">Solanum commersonii</name>
    <name type="common">Commerson's wild potato</name>
    <name type="synonym">Commerson's nightshade</name>
    <dbReference type="NCBI Taxonomy" id="4109"/>
    <lineage>
        <taxon>Eukaryota</taxon>
        <taxon>Viridiplantae</taxon>
        <taxon>Streptophyta</taxon>
        <taxon>Embryophyta</taxon>
        <taxon>Tracheophyta</taxon>
        <taxon>Spermatophyta</taxon>
        <taxon>Magnoliopsida</taxon>
        <taxon>eudicotyledons</taxon>
        <taxon>Gunneridae</taxon>
        <taxon>Pentapetalae</taxon>
        <taxon>asterids</taxon>
        <taxon>lamiids</taxon>
        <taxon>Solanales</taxon>
        <taxon>Solanaceae</taxon>
        <taxon>Solanoideae</taxon>
        <taxon>Solaneae</taxon>
        <taxon>Solanum</taxon>
    </lineage>
</organism>
<proteinExistence type="predicted"/>
<sequence length="103" mass="11945">MVEDNTLMHMVDNLEREKWKNCIEEVEELIDFLVGNSPNAKEYNSTNSQNSILSQNELIVLCSTIILYMKKVTRSYCVLLKVQGYMRFFNGFMRGTKALVPSK</sequence>